<proteinExistence type="predicted"/>
<reference evidence="2 3" key="1">
    <citation type="submission" date="2024-04" db="EMBL/GenBank/DDBJ databases">
        <title>Novel genus in family Flammeovirgaceae.</title>
        <authorList>
            <person name="Nguyen T.H."/>
            <person name="Vuong T.Q."/>
            <person name="Le H."/>
            <person name="Kim S.-G."/>
        </authorList>
    </citation>
    <scope>NUCLEOTIDE SEQUENCE [LARGE SCALE GENOMIC DNA]</scope>
    <source>
        <strain evidence="2 3">JCM 23209</strain>
    </source>
</reference>
<sequence length="85" mass="9877">MGLKFSEHTINGEKISTTIYTLDTKKYGSSFEDIKKEIVKNNGEVEVTAHQVEIPYSEIGKYIKRFEVFTTNEFSKNIRKLIIEE</sequence>
<evidence type="ECO:0000313" key="1">
    <source>
        <dbReference type="EMBL" id="MEN7547360.1"/>
    </source>
</evidence>
<dbReference type="RefSeq" id="WP_346820143.1">
    <property type="nucleotide sequence ID" value="NZ_JBDKWZ010000002.1"/>
</dbReference>
<organism evidence="2 3">
    <name type="scientific">Rapidithrix thailandica</name>
    <dbReference type="NCBI Taxonomy" id="413964"/>
    <lineage>
        <taxon>Bacteria</taxon>
        <taxon>Pseudomonadati</taxon>
        <taxon>Bacteroidota</taxon>
        <taxon>Cytophagia</taxon>
        <taxon>Cytophagales</taxon>
        <taxon>Flammeovirgaceae</taxon>
        <taxon>Rapidithrix</taxon>
    </lineage>
</organism>
<accession>A0AAW9SDZ7</accession>
<keyword evidence="3" id="KW-1185">Reference proteome</keyword>
<dbReference type="Proteomes" id="UP001403385">
    <property type="component" value="Unassembled WGS sequence"/>
</dbReference>
<name>A0AAW9SDZ7_9BACT</name>
<comment type="caution">
    <text evidence="2">The sequence shown here is derived from an EMBL/GenBank/DDBJ whole genome shotgun (WGS) entry which is preliminary data.</text>
</comment>
<dbReference type="EMBL" id="JBDKWZ010000002">
    <property type="protein sequence ID" value="MEN7547360.1"/>
    <property type="molecule type" value="Genomic_DNA"/>
</dbReference>
<dbReference type="EMBL" id="JBDKWZ010000016">
    <property type="protein sequence ID" value="MEN7550770.1"/>
    <property type="molecule type" value="Genomic_DNA"/>
</dbReference>
<dbReference type="AlphaFoldDB" id="A0AAW9SDZ7"/>
<evidence type="ECO:0000313" key="2">
    <source>
        <dbReference type="EMBL" id="MEN7550770.1"/>
    </source>
</evidence>
<protein>
    <submittedName>
        <fullName evidence="2">Uncharacterized protein</fullName>
    </submittedName>
</protein>
<evidence type="ECO:0000313" key="3">
    <source>
        <dbReference type="Proteomes" id="UP001403385"/>
    </source>
</evidence>
<gene>
    <name evidence="1" type="ORF">AAG747_05550</name>
    <name evidence="2" type="ORF">AAG747_22810</name>
</gene>